<dbReference type="InterPro" id="IPR003010">
    <property type="entry name" value="C-N_Hydrolase"/>
</dbReference>
<organism evidence="3 4">
    <name type="scientific">Pleurostoma richardsiae</name>
    <dbReference type="NCBI Taxonomy" id="41990"/>
    <lineage>
        <taxon>Eukaryota</taxon>
        <taxon>Fungi</taxon>
        <taxon>Dikarya</taxon>
        <taxon>Ascomycota</taxon>
        <taxon>Pezizomycotina</taxon>
        <taxon>Sordariomycetes</taxon>
        <taxon>Sordariomycetidae</taxon>
        <taxon>Calosphaeriales</taxon>
        <taxon>Pleurostomataceae</taxon>
        <taxon>Pleurostoma</taxon>
    </lineage>
</organism>
<dbReference type="PANTHER" id="PTHR43674:SF16">
    <property type="entry name" value="CARBON-NITROGEN FAMILY, PUTATIVE (AFU_ORTHOLOGUE AFUA_5G02350)-RELATED"/>
    <property type="match status" value="1"/>
</dbReference>
<dbReference type="CDD" id="cd07197">
    <property type="entry name" value="nitrilase"/>
    <property type="match status" value="1"/>
</dbReference>
<evidence type="ECO:0000313" key="3">
    <source>
        <dbReference type="EMBL" id="KAJ9132166.1"/>
    </source>
</evidence>
<evidence type="ECO:0000313" key="4">
    <source>
        <dbReference type="Proteomes" id="UP001174694"/>
    </source>
</evidence>
<comment type="caution">
    <text evidence="3">The sequence shown here is derived from an EMBL/GenBank/DDBJ whole genome shotgun (WGS) entry which is preliminary data.</text>
</comment>
<proteinExistence type="predicted"/>
<gene>
    <name evidence="3" type="ORF">NKR23_g11388</name>
</gene>
<dbReference type="GO" id="GO:0016811">
    <property type="term" value="F:hydrolase activity, acting on carbon-nitrogen (but not peptide) bonds, in linear amides"/>
    <property type="evidence" value="ECO:0007669"/>
    <property type="project" value="TreeGrafter"/>
</dbReference>
<sequence length="303" mass="33037">MAPVYKFALIQLQPKPVAPAENFAKAESYIRQAAAQGCHLAVLPEYHLTSWAPEHPDFLASLSSCGDYLPKYQALARELNINIVPGTICEAHPASAGNSSNSSSPDGQQKAAPDEIRNMAYFLAAGTGEVCGAYQKKNLWHPERPHLTSSGQSPHIAFDTPLGVRAGLLVCWDLAFPEAFRELVADGAQLIVVPSFWHLTDVDPRGRALNPDCERLFLESALAARAFENTCAVAFCNSGGVSQVAMPILGALGKVGMEEERMSVVEVDFDVLRIAEENYRVREDMQREGWHYGHTLSRGTGKS</sequence>
<dbReference type="SUPFAM" id="SSF56317">
    <property type="entry name" value="Carbon-nitrogen hydrolase"/>
    <property type="match status" value="1"/>
</dbReference>
<evidence type="ECO:0000256" key="1">
    <source>
        <dbReference type="ARBA" id="ARBA00022801"/>
    </source>
</evidence>
<dbReference type="InterPro" id="IPR050345">
    <property type="entry name" value="Aliph_Amidase/BUP"/>
</dbReference>
<evidence type="ECO:0000259" key="2">
    <source>
        <dbReference type="PROSITE" id="PS50263"/>
    </source>
</evidence>
<dbReference type="EMBL" id="JANBVO010000060">
    <property type="protein sequence ID" value="KAJ9132166.1"/>
    <property type="molecule type" value="Genomic_DNA"/>
</dbReference>
<dbReference type="Proteomes" id="UP001174694">
    <property type="component" value="Unassembled WGS sequence"/>
</dbReference>
<accession>A0AA38RC22</accession>
<name>A0AA38RC22_9PEZI</name>
<keyword evidence="4" id="KW-1185">Reference proteome</keyword>
<protein>
    <submittedName>
        <fullName evidence="3">Nitrilase</fullName>
    </submittedName>
</protein>
<feature type="domain" description="CN hydrolase" evidence="2">
    <location>
        <begin position="5"/>
        <end position="271"/>
    </location>
</feature>
<dbReference type="PROSITE" id="PS50263">
    <property type="entry name" value="CN_HYDROLASE"/>
    <property type="match status" value="1"/>
</dbReference>
<dbReference type="Pfam" id="PF00795">
    <property type="entry name" value="CN_hydrolase"/>
    <property type="match status" value="1"/>
</dbReference>
<dbReference type="InterPro" id="IPR036526">
    <property type="entry name" value="C-N_Hydrolase_sf"/>
</dbReference>
<keyword evidence="1" id="KW-0378">Hydrolase</keyword>
<dbReference type="PANTHER" id="PTHR43674">
    <property type="entry name" value="NITRILASE C965.09-RELATED"/>
    <property type="match status" value="1"/>
</dbReference>
<reference evidence="3" key="1">
    <citation type="submission" date="2022-07" db="EMBL/GenBank/DDBJ databases">
        <title>Fungi with potential for degradation of polypropylene.</title>
        <authorList>
            <person name="Gostincar C."/>
        </authorList>
    </citation>
    <scope>NUCLEOTIDE SEQUENCE</scope>
    <source>
        <strain evidence="3">EXF-13308</strain>
    </source>
</reference>
<dbReference type="AlphaFoldDB" id="A0AA38RC22"/>
<dbReference type="Gene3D" id="3.60.110.10">
    <property type="entry name" value="Carbon-nitrogen hydrolase"/>
    <property type="match status" value="1"/>
</dbReference>